<feature type="region of interest" description="Disordered" evidence="1">
    <location>
        <begin position="149"/>
        <end position="169"/>
    </location>
</feature>
<evidence type="ECO:0000313" key="2">
    <source>
        <dbReference type="EMBL" id="MQM21011.1"/>
    </source>
</evidence>
<protein>
    <submittedName>
        <fullName evidence="2">Uncharacterized protein</fullName>
    </submittedName>
</protein>
<feature type="compositionally biased region" description="Low complexity" evidence="1">
    <location>
        <begin position="157"/>
        <end position="169"/>
    </location>
</feature>
<dbReference type="Proteomes" id="UP000652761">
    <property type="component" value="Unassembled WGS sequence"/>
</dbReference>
<dbReference type="EMBL" id="NMUH01010492">
    <property type="protein sequence ID" value="MQM21011.1"/>
    <property type="molecule type" value="Genomic_DNA"/>
</dbReference>
<keyword evidence="3" id="KW-1185">Reference proteome</keyword>
<accession>A0A843XPE1</accession>
<sequence>MCSAQGRGHCEGDAQGAGRSRGNARRSLHSVFFVKVDSMLRFRGRVLNATQRCAALRIMRRHVVDAYRGYLSSWVPQVLLTSEAHPYSPQVRARRRFLYRRPVRSRDVAAVVMADRRDWGGRRDDPEESTQRMIERIWESLTDIRTRMDQQAPVPPVTGEEVPVAPVLP</sequence>
<evidence type="ECO:0000256" key="1">
    <source>
        <dbReference type="SAM" id="MobiDB-lite"/>
    </source>
</evidence>
<comment type="caution">
    <text evidence="2">The sequence shown here is derived from an EMBL/GenBank/DDBJ whole genome shotgun (WGS) entry which is preliminary data.</text>
</comment>
<reference evidence="2" key="1">
    <citation type="submission" date="2017-07" db="EMBL/GenBank/DDBJ databases">
        <title>Taro Niue Genome Assembly and Annotation.</title>
        <authorList>
            <person name="Atibalentja N."/>
            <person name="Keating K."/>
            <person name="Fields C.J."/>
        </authorList>
    </citation>
    <scope>NUCLEOTIDE SEQUENCE</scope>
    <source>
        <strain evidence="2">Niue_2</strain>
        <tissue evidence="2">Leaf</tissue>
    </source>
</reference>
<name>A0A843XPE1_COLES</name>
<evidence type="ECO:0000313" key="3">
    <source>
        <dbReference type="Proteomes" id="UP000652761"/>
    </source>
</evidence>
<organism evidence="2 3">
    <name type="scientific">Colocasia esculenta</name>
    <name type="common">Wild taro</name>
    <name type="synonym">Arum esculentum</name>
    <dbReference type="NCBI Taxonomy" id="4460"/>
    <lineage>
        <taxon>Eukaryota</taxon>
        <taxon>Viridiplantae</taxon>
        <taxon>Streptophyta</taxon>
        <taxon>Embryophyta</taxon>
        <taxon>Tracheophyta</taxon>
        <taxon>Spermatophyta</taxon>
        <taxon>Magnoliopsida</taxon>
        <taxon>Liliopsida</taxon>
        <taxon>Araceae</taxon>
        <taxon>Aroideae</taxon>
        <taxon>Colocasieae</taxon>
        <taxon>Colocasia</taxon>
    </lineage>
</organism>
<feature type="region of interest" description="Disordered" evidence="1">
    <location>
        <begin position="1"/>
        <end position="22"/>
    </location>
</feature>
<gene>
    <name evidence="2" type="ORF">Taro_054042</name>
</gene>
<dbReference type="AlphaFoldDB" id="A0A843XPE1"/>
<proteinExistence type="predicted"/>